<reference evidence="1" key="1">
    <citation type="submission" date="2023-10" db="EMBL/GenBank/DDBJ databases">
        <authorList>
            <person name="Chen Y."/>
            <person name="Shah S."/>
            <person name="Dougan E. K."/>
            <person name="Thang M."/>
            <person name="Chan C."/>
        </authorList>
    </citation>
    <scope>NUCLEOTIDE SEQUENCE [LARGE SCALE GENOMIC DNA]</scope>
</reference>
<protein>
    <submittedName>
        <fullName evidence="1">Uncharacterized protein</fullName>
    </submittedName>
</protein>
<keyword evidence="2" id="KW-1185">Reference proteome</keyword>
<evidence type="ECO:0000313" key="1">
    <source>
        <dbReference type="EMBL" id="CAK0865563.1"/>
    </source>
</evidence>
<sequence length="100" mass="10245">MHDAPGGLGPPFGCIWRGPGSGHRSSRRCSGGALWGLSCASVGASRGVSVYRCSVHLGAALRMLRGGFLLRIFTPSTRPGLSNGSQAFWAEAAAVVTTSA</sequence>
<dbReference type="EMBL" id="CAUYUJ010016461">
    <property type="protein sequence ID" value="CAK0865563.1"/>
    <property type="molecule type" value="Genomic_DNA"/>
</dbReference>
<dbReference type="Proteomes" id="UP001189429">
    <property type="component" value="Unassembled WGS sequence"/>
</dbReference>
<proteinExistence type="predicted"/>
<comment type="caution">
    <text evidence="1">The sequence shown here is derived from an EMBL/GenBank/DDBJ whole genome shotgun (WGS) entry which is preliminary data.</text>
</comment>
<gene>
    <name evidence="1" type="ORF">PCOR1329_LOCUS53045</name>
</gene>
<accession>A0ABN9UZ24</accession>
<name>A0ABN9UZ24_9DINO</name>
<organism evidence="1 2">
    <name type="scientific">Prorocentrum cordatum</name>
    <dbReference type="NCBI Taxonomy" id="2364126"/>
    <lineage>
        <taxon>Eukaryota</taxon>
        <taxon>Sar</taxon>
        <taxon>Alveolata</taxon>
        <taxon>Dinophyceae</taxon>
        <taxon>Prorocentrales</taxon>
        <taxon>Prorocentraceae</taxon>
        <taxon>Prorocentrum</taxon>
    </lineage>
</organism>
<evidence type="ECO:0000313" key="2">
    <source>
        <dbReference type="Proteomes" id="UP001189429"/>
    </source>
</evidence>